<dbReference type="Gene3D" id="2.40.50.100">
    <property type="match status" value="1"/>
</dbReference>
<evidence type="ECO:0000313" key="6">
    <source>
        <dbReference type="Proteomes" id="UP000326950"/>
    </source>
</evidence>
<dbReference type="SUPFAM" id="SSF51230">
    <property type="entry name" value="Single hybrid motif"/>
    <property type="match status" value="1"/>
</dbReference>
<keyword evidence="3" id="KW-0809">Transit peptide</keyword>
<evidence type="ECO:0000256" key="2">
    <source>
        <dbReference type="ARBA" id="ARBA00022823"/>
    </source>
</evidence>
<dbReference type="Proteomes" id="UP000326950">
    <property type="component" value="Unassembled WGS sequence"/>
</dbReference>
<dbReference type="GO" id="GO:0006099">
    <property type="term" value="P:tricarboxylic acid cycle"/>
    <property type="evidence" value="ECO:0007669"/>
    <property type="project" value="TreeGrafter"/>
</dbReference>
<keyword evidence="2" id="KW-0450">Lipoyl</keyword>
<comment type="similarity">
    <text evidence="1">Belongs to the 2-oxoacid dehydrogenase family.</text>
</comment>
<dbReference type="InterPro" id="IPR003016">
    <property type="entry name" value="2-oxoA_DH_lipoyl-BS"/>
</dbReference>
<evidence type="ECO:0000313" key="5">
    <source>
        <dbReference type="EMBL" id="KAE8167943.1"/>
    </source>
</evidence>
<dbReference type="GO" id="GO:0004149">
    <property type="term" value="F:dihydrolipoyllysine-residue succinyltransferase activity"/>
    <property type="evidence" value="ECO:0007669"/>
    <property type="project" value="TreeGrafter"/>
</dbReference>
<name>A0A5N6VAT3_ASPTM</name>
<evidence type="ECO:0000256" key="3">
    <source>
        <dbReference type="ARBA" id="ARBA00022946"/>
    </source>
</evidence>
<proteinExistence type="inferred from homology"/>
<dbReference type="Pfam" id="PF00364">
    <property type="entry name" value="Biotin_lipoyl"/>
    <property type="match status" value="1"/>
</dbReference>
<dbReference type="InterPro" id="IPR050537">
    <property type="entry name" value="2-oxoacid_dehydrogenase"/>
</dbReference>
<keyword evidence="6" id="KW-1185">Reference proteome</keyword>
<dbReference type="PROSITE" id="PS00189">
    <property type="entry name" value="LIPOYL"/>
    <property type="match status" value="1"/>
</dbReference>
<dbReference type="PANTHER" id="PTHR43416:SF5">
    <property type="entry name" value="DIHYDROLIPOYLLYSINE-RESIDUE SUCCINYLTRANSFERASE COMPONENT OF 2-OXOGLUTARATE DEHYDROGENASE COMPLEX, MITOCHONDRIAL"/>
    <property type="match status" value="1"/>
</dbReference>
<accession>A0A5N6VAT3</accession>
<dbReference type="AlphaFoldDB" id="A0A5N6VAT3"/>
<evidence type="ECO:0000256" key="1">
    <source>
        <dbReference type="ARBA" id="ARBA00007317"/>
    </source>
</evidence>
<organism evidence="5 6">
    <name type="scientific">Aspergillus tamarii</name>
    <dbReference type="NCBI Taxonomy" id="41984"/>
    <lineage>
        <taxon>Eukaryota</taxon>
        <taxon>Fungi</taxon>
        <taxon>Dikarya</taxon>
        <taxon>Ascomycota</taxon>
        <taxon>Pezizomycotina</taxon>
        <taxon>Eurotiomycetes</taxon>
        <taxon>Eurotiomycetidae</taxon>
        <taxon>Eurotiales</taxon>
        <taxon>Aspergillaceae</taxon>
        <taxon>Aspergillus</taxon>
        <taxon>Aspergillus subgen. Circumdati</taxon>
    </lineage>
</organism>
<dbReference type="EMBL" id="ML738587">
    <property type="protein sequence ID" value="KAE8167943.1"/>
    <property type="molecule type" value="Genomic_DNA"/>
</dbReference>
<dbReference type="CDD" id="cd06849">
    <property type="entry name" value="lipoyl_domain"/>
    <property type="match status" value="1"/>
</dbReference>
<dbReference type="InterPro" id="IPR011053">
    <property type="entry name" value="Single_hybrid_motif"/>
</dbReference>
<sequence length="118" mass="13191">MRFLVLRVKNIRVPEQHPERLLRAARRPRLALDTVHIDPLGGESVDEGKLHSFNYRLGDYVEQHNVLAVIETDKVTLEVYAPESGVIQHLFVEEGDIVTIGQAIAEITIVSKPGNASN</sequence>
<dbReference type="PROSITE" id="PS50968">
    <property type="entry name" value="BIOTINYL_LIPOYL"/>
    <property type="match status" value="1"/>
</dbReference>
<dbReference type="OrthoDB" id="5391403at2759"/>
<dbReference type="InterPro" id="IPR000089">
    <property type="entry name" value="Biotin_lipoyl"/>
</dbReference>
<evidence type="ECO:0000259" key="4">
    <source>
        <dbReference type="PROSITE" id="PS50968"/>
    </source>
</evidence>
<reference evidence="5 6" key="1">
    <citation type="submission" date="2019-04" db="EMBL/GenBank/DDBJ databases">
        <title>Friends and foes A comparative genomics study of 23 Aspergillus species from section Flavi.</title>
        <authorList>
            <consortium name="DOE Joint Genome Institute"/>
            <person name="Kjaerbolling I."/>
            <person name="Vesth T."/>
            <person name="Frisvad J.C."/>
            <person name="Nybo J.L."/>
            <person name="Theobald S."/>
            <person name="Kildgaard S."/>
            <person name="Isbrandt T."/>
            <person name="Kuo A."/>
            <person name="Sato A."/>
            <person name="Lyhne E.K."/>
            <person name="Kogle M.E."/>
            <person name="Wiebenga A."/>
            <person name="Kun R.S."/>
            <person name="Lubbers R.J."/>
            <person name="Makela M.R."/>
            <person name="Barry K."/>
            <person name="Chovatia M."/>
            <person name="Clum A."/>
            <person name="Daum C."/>
            <person name="Haridas S."/>
            <person name="He G."/>
            <person name="LaButti K."/>
            <person name="Lipzen A."/>
            <person name="Mondo S."/>
            <person name="Riley R."/>
            <person name="Salamov A."/>
            <person name="Simmons B.A."/>
            <person name="Magnuson J.K."/>
            <person name="Henrissat B."/>
            <person name="Mortensen U.H."/>
            <person name="Larsen T.O."/>
            <person name="Devries R.P."/>
            <person name="Grigoriev I.V."/>
            <person name="Machida M."/>
            <person name="Baker S.E."/>
            <person name="Andersen M.R."/>
        </authorList>
    </citation>
    <scope>NUCLEOTIDE SEQUENCE [LARGE SCALE GENOMIC DNA]</scope>
    <source>
        <strain evidence="5 6">CBS 117626</strain>
    </source>
</reference>
<dbReference type="PANTHER" id="PTHR43416">
    <property type="entry name" value="DIHYDROLIPOYLLYSINE-RESIDUE SUCCINYLTRANSFERASE COMPONENT OF 2-OXOGLUTARATE DEHYDROGENASE COMPLEX, MITOCHONDRIAL-RELATED"/>
    <property type="match status" value="1"/>
</dbReference>
<feature type="domain" description="Lipoyl-binding" evidence="4">
    <location>
        <begin position="32"/>
        <end position="108"/>
    </location>
</feature>
<protein>
    <submittedName>
        <fullName evidence="5">Single hybrid motif-containing protein</fullName>
    </submittedName>
</protein>
<gene>
    <name evidence="5" type="ORF">BDV40DRAFT_295063</name>
</gene>